<evidence type="ECO:0000313" key="3">
    <source>
        <dbReference type="EMBL" id="RVT43480.1"/>
    </source>
</evidence>
<evidence type="ECO:0000259" key="2">
    <source>
        <dbReference type="Pfam" id="PF01738"/>
    </source>
</evidence>
<evidence type="ECO:0000313" key="4">
    <source>
        <dbReference type="Proteomes" id="UP000282977"/>
    </source>
</evidence>
<dbReference type="EMBL" id="RZUL01000001">
    <property type="protein sequence ID" value="RVT43480.1"/>
    <property type="molecule type" value="Genomic_DNA"/>
</dbReference>
<dbReference type="PANTHER" id="PTHR46623">
    <property type="entry name" value="CARBOXYMETHYLENEBUTENOLIDASE-RELATED"/>
    <property type="match status" value="1"/>
</dbReference>
<dbReference type="InterPro" id="IPR029058">
    <property type="entry name" value="AB_hydrolase_fold"/>
</dbReference>
<feature type="domain" description="Dienelactone hydrolase" evidence="2">
    <location>
        <begin position="89"/>
        <end position="310"/>
    </location>
</feature>
<dbReference type="PROSITE" id="PS51318">
    <property type="entry name" value="TAT"/>
    <property type="match status" value="1"/>
</dbReference>
<dbReference type="InterPro" id="IPR006311">
    <property type="entry name" value="TAT_signal"/>
</dbReference>
<dbReference type="SUPFAM" id="SSF53474">
    <property type="entry name" value="alpha/beta-Hydrolases"/>
    <property type="match status" value="1"/>
</dbReference>
<dbReference type="Pfam" id="PF01738">
    <property type="entry name" value="DLH"/>
    <property type="match status" value="1"/>
</dbReference>
<accession>A0A437JCK8</accession>
<sequence>MHDDLTPDSPQPASLHTDSLEQDRLPEDRNWIASTGVDRRRLLVGGAFAAGFAAACQPVASTTIQTDGADIGEDSATVMAADGFAVPLFVAKPQGSKPAPVIVVVHEIFGVHEWIKDICRRLAKAGYCAVAPDLFARHGDATKIADYKALIEGIVSKAPDAQVLSDIDSVYAWAGEHGGDASRRGITGFCWGGRVVWLYAAHSKALDGGVAFYGRMTGKPAPLQPMIAIDEAGKLNAPVLGQYGGKDRGIPVADVALMKAKLKEVGKSPPSDITVYPDADHGFMADYRPSYNEAAAKAAWTATLDWFGKYVKG</sequence>
<name>A0A437JCK8_9SPHN</name>
<keyword evidence="3" id="KW-0378">Hydrolase</keyword>
<reference evidence="3 4" key="1">
    <citation type="submission" date="2019-01" db="EMBL/GenBank/DDBJ databases">
        <authorList>
            <person name="Chen W.-M."/>
        </authorList>
    </citation>
    <scope>NUCLEOTIDE SEQUENCE [LARGE SCALE GENOMIC DNA]</scope>
    <source>
        <strain evidence="3 4">TLA-22</strain>
    </source>
</reference>
<dbReference type="PANTHER" id="PTHR46623:SF6">
    <property type="entry name" value="ALPHA_BETA-HYDROLASES SUPERFAMILY PROTEIN"/>
    <property type="match status" value="1"/>
</dbReference>
<dbReference type="Proteomes" id="UP000282977">
    <property type="component" value="Unassembled WGS sequence"/>
</dbReference>
<dbReference type="InterPro" id="IPR002925">
    <property type="entry name" value="Dienelactn_hydro"/>
</dbReference>
<dbReference type="GO" id="GO:0016787">
    <property type="term" value="F:hydrolase activity"/>
    <property type="evidence" value="ECO:0007669"/>
    <property type="project" value="UniProtKB-KW"/>
</dbReference>
<gene>
    <name evidence="3" type="ORF">ENE74_02305</name>
</gene>
<dbReference type="RefSeq" id="WP_127689018.1">
    <property type="nucleotide sequence ID" value="NZ_RZUL01000001.1"/>
</dbReference>
<dbReference type="AlphaFoldDB" id="A0A437JCK8"/>
<keyword evidence="4" id="KW-1185">Reference proteome</keyword>
<protein>
    <submittedName>
        <fullName evidence="3">Dienelactone hydrolase family protein</fullName>
    </submittedName>
</protein>
<comment type="caution">
    <text evidence="3">The sequence shown here is derived from an EMBL/GenBank/DDBJ whole genome shotgun (WGS) entry which is preliminary data.</text>
</comment>
<dbReference type="OrthoDB" id="9771666at2"/>
<proteinExistence type="predicted"/>
<dbReference type="Gene3D" id="3.40.50.1820">
    <property type="entry name" value="alpha/beta hydrolase"/>
    <property type="match status" value="1"/>
</dbReference>
<evidence type="ECO:0000256" key="1">
    <source>
        <dbReference type="SAM" id="MobiDB-lite"/>
    </source>
</evidence>
<dbReference type="InterPro" id="IPR051049">
    <property type="entry name" value="Dienelactone_hydrolase-like"/>
</dbReference>
<feature type="region of interest" description="Disordered" evidence="1">
    <location>
        <begin position="1"/>
        <end position="22"/>
    </location>
</feature>
<organism evidence="3 4">
    <name type="scientific">Sphingobium algorifonticola</name>
    <dbReference type="NCBI Taxonomy" id="2008318"/>
    <lineage>
        <taxon>Bacteria</taxon>
        <taxon>Pseudomonadati</taxon>
        <taxon>Pseudomonadota</taxon>
        <taxon>Alphaproteobacteria</taxon>
        <taxon>Sphingomonadales</taxon>
        <taxon>Sphingomonadaceae</taxon>
        <taxon>Sphingobium</taxon>
    </lineage>
</organism>